<dbReference type="InterPro" id="IPR051909">
    <property type="entry name" value="MFP_Cation_Efflux"/>
</dbReference>
<dbReference type="InterPro" id="IPR006143">
    <property type="entry name" value="RND_pump_MFP"/>
</dbReference>
<evidence type="ECO:0000313" key="7">
    <source>
        <dbReference type="EMBL" id="UXI66059.1"/>
    </source>
</evidence>
<dbReference type="Gene3D" id="2.40.420.20">
    <property type="match status" value="1"/>
</dbReference>
<evidence type="ECO:0000259" key="4">
    <source>
        <dbReference type="Pfam" id="PF25919"/>
    </source>
</evidence>
<evidence type="ECO:0000256" key="2">
    <source>
        <dbReference type="ARBA" id="ARBA00022448"/>
    </source>
</evidence>
<sequence>MKRAEIIGVIAIIALSGALGWWIGAQRPTDMVPTVATGHQSAPAARRILYYRNPMGLPDTSQVPKKDSMGMDYVPVYADETSAAPGSIVIAPEKIQRLGVRTQKAELRMISHQVRASGTIAVDDTRHHVVAPRFDGWIERLYANRTGALVRRGAPLADVYSPELMSTQNEYVIAQRALQTLIDSDPQAQRGMQALADAALTRLKNWGISGAQLDRLRAGEVRRLMTLSAPIDGVVLDKPAIEGMRFMAGEKILDLADLSQVWLIADVPTIEASWVEPGQTVVFSSPALPGRSFSGLVEFIYPTIDAAARTVRARVVLDNRDGALRPNLYGDVVFTAKDSAPVLAVPASAMLDSGRRRIVLIALGGGRFEPREIEAGRSDETHVEITRGLADGESVVVSANFLIDAESNLRAALGGLTPHAKHSQSGPVQEPVDAAGAAAPTPHSGHRD</sequence>
<dbReference type="RefSeq" id="WP_261693045.1">
    <property type="nucleotide sequence ID" value="NZ_CP104694.1"/>
</dbReference>
<organism evidence="7 8">
    <name type="scientific">Tahibacter amnicola</name>
    <dbReference type="NCBI Taxonomy" id="2976241"/>
    <lineage>
        <taxon>Bacteria</taxon>
        <taxon>Pseudomonadati</taxon>
        <taxon>Pseudomonadota</taxon>
        <taxon>Gammaproteobacteria</taxon>
        <taxon>Lysobacterales</taxon>
        <taxon>Rhodanobacteraceae</taxon>
        <taxon>Tahibacter</taxon>
    </lineage>
</organism>
<dbReference type="Pfam" id="PF25919">
    <property type="entry name" value="BSH_CusB"/>
    <property type="match status" value="1"/>
</dbReference>
<protein>
    <submittedName>
        <fullName evidence="7">Efflux RND transporter periplasmic adaptor subunit</fullName>
    </submittedName>
</protein>
<gene>
    <name evidence="7" type="ORF">N4264_15000</name>
</gene>
<dbReference type="Pfam" id="PF25954">
    <property type="entry name" value="Beta-barrel_RND_2"/>
    <property type="match status" value="1"/>
</dbReference>
<dbReference type="PANTHER" id="PTHR30097">
    <property type="entry name" value="CATION EFFLUX SYSTEM PROTEIN CUSB"/>
    <property type="match status" value="1"/>
</dbReference>
<feature type="domain" description="CusB-like beta-barrel" evidence="5">
    <location>
        <begin position="260"/>
        <end position="336"/>
    </location>
</feature>
<dbReference type="Proteomes" id="UP001064632">
    <property type="component" value="Chromosome"/>
</dbReference>
<accession>A0ABY6B848</accession>
<dbReference type="Gene3D" id="2.40.30.170">
    <property type="match status" value="1"/>
</dbReference>
<dbReference type="InterPro" id="IPR058649">
    <property type="entry name" value="CzcB_C"/>
</dbReference>
<proteinExistence type="inferred from homology"/>
<dbReference type="PANTHER" id="PTHR30097:SF15">
    <property type="entry name" value="CATION EFFLUX SYSTEM PROTEIN CUSB"/>
    <property type="match status" value="1"/>
</dbReference>
<dbReference type="Pfam" id="PF25975">
    <property type="entry name" value="CzcB_C"/>
    <property type="match status" value="1"/>
</dbReference>
<keyword evidence="2" id="KW-0813">Transport</keyword>
<name>A0ABY6B848_9GAMM</name>
<evidence type="ECO:0000259" key="5">
    <source>
        <dbReference type="Pfam" id="PF25954"/>
    </source>
</evidence>
<feature type="region of interest" description="Disordered" evidence="3">
    <location>
        <begin position="417"/>
        <end position="448"/>
    </location>
</feature>
<evidence type="ECO:0000259" key="6">
    <source>
        <dbReference type="Pfam" id="PF25975"/>
    </source>
</evidence>
<evidence type="ECO:0000256" key="1">
    <source>
        <dbReference type="ARBA" id="ARBA00009477"/>
    </source>
</evidence>
<dbReference type="EMBL" id="CP104694">
    <property type="protein sequence ID" value="UXI66059.1"/>
    <property type="molecule type" value="Genomic_DNA"/>
</dbReference>
<keyword evidence="8" id="KW-1185">Reference proteome</keyword>
<dbReference type="InterPro" id="IPR058792">
    <property type="entry name" value="Beta-barrel_RND_2"/>
</dbReference>
<dbReference type="NCBIfam" id="TIGR01730">
    <property type="entry name" value="RND_mfp"/>
    <property type="match status" value="1"/>
</dbReference>
<feature type="domain" description="CzcB-like C-terminal circularly permuted SH3-like" evidence="6">
    <location>
        <begin position="343"/>
        <end position="403"/>
    </location>
</feature>
<feature type="domain" description="CusB-like barrel-sandwich hybrid" evidence="4">
    <location>
        <begin position="129"/>
        <end position="255"/>
    </location>
</feature>
<dbReference type="SUPFAM" id="SSF111369">
    <property type="entry name" value="HlyD-like secretion proteins"/>
    <property type="match status" value="1"/>
</dbReference>
<reference evidence="7" key="1">
    <citation type="submission" date="2022-09" db="EMBL/GenBank/DDBJ databases">
        <title>Tahibacter sp. nov., isolated from a fresh water.</title>
        <authorList>
            <person name="Baek J.H."/>
            <person name="Lee J.K."/>
            <person name="Kim J.M."/>
            <person name="Jeon C.O."/>
        </authorList>
    </citation>
    <scope>NUCLEOTIDE SEQUENCE</scope>
    <source>
        <strain evidence="7">W38</strain>
    </source>
</reference>
<evidence type="ECO:0000256" key="3">
    <source>
        <dbReference type="SAM" id="MobiDB-lite"/>
    </source>
</evidence>
<comment type="similarity">
    <text evidence="1">Belongs to the membrane fusion protein (MFP) (TC 8.A.1) family.</text>
</comment>
<evidence type="ECO:0000313" key="8">
    <source>
        <dbReference type="Proteomes" id="UP001064632"/>
    </source>
</evidence>
<dbReference type="InterPro" id="IPR058790">
    <property type="entry name" value="BSH_CusB"/>
</dbReference>